<keyword evidence="4" id="KW-1185">Reference proteome</keyword>
<dbReference type="CDD" id="cd16405">
    <property type="entry name" value="RepB_like_N"/>
    <property type="match status" value="1"/>
</dbReference>
<feature type="domain" description="ParB-like N-terminal" evidence="2">
    <location>
        <begin position="34"/>
        <end position="132"/>
    </location>
</feature>
<dbReference type="Gene3D" id="3.90.1530.30">
    <property type="match status" value="1"/>
</dbReference>
<dbReference type="EMBL" id="UGOD01000002">
    <property type="protein sequence ID" value="STX81240.1"/>
    <property type="molecule type" value="Genomic_DNA"/>
</dbReference>
<dbReference type="Gene3D" id="1.10.10.2830">
    <property type="match status" value="1"/>
</dbReference>
<dbReference type="InterPro" id="IPR050336">
    <property type="entry name" value="Chromosome_partition/occlusion"/>
</dbReference>
<reference evidence="3 4" key="1">
    <citation type="submission" date="2018-06" db="EMBL/GenBank/DDBJ databases">
        <authorList>
            <consortium name="Pathogen Informatics"/>
            <person name="Doyle S."/>
        </authorList>
    </citation>
    <scope>NUCLEOTIDE SEQUENCE [LARGE SCALE GENOMIC DNA]</scope>
    <source>
        <strain evidence="3 4">NCTC13316</strain>
    </source>
</reference>
<dbReference type="NCBIfam" id="TIGR00180">
    <property type="entry name" value="parB_part"/>
    <property type="match status" value="1"/>
</dbReference>
<name>A0A378KA90_9GAMM</name>
<dbReference type="PANTHER" id="PTHR33375">
    <property type="entry name" value="CHROMOSOME-PARTITIONING PROTEIN PARB-RELATED"/>
    <property type="match status" value="1"/>
</dbReference>
<dbReference type="Pfam" id="PF02195">
    <property type="entry name" value="ParB_N"/>
    <property type="match status" value="1"/>
</dbReference>
<sequence>MSTDFLSNIVSKMQQTQADLDLITKETESTEKVVKKDPCEIGNWEFRDRQEFELGDIEALSISIASKGQAQPIILVEVNDVFRAKDNAAVKYVVIAGYRRWLACKLKNIPVDSIIRKLSFEQAISCLVSENEKEKVSDYSKGMFYYSLLQKERVTKKTLYERLGINRSVFDNFLSFAEVPKEVWEAVKDMRNVSARSSATIKSICQKGEKEKNAIISIADKIALGIGEKKITALVNKIINENDRVAKSATRVAFSKNIFIEVKNDSLTLTARKIKSKDLETLQEKLSELLKSYIA</sequence>
<dbReference type="SUPFAM" id="SSF109709">
    <property type="entry name" value="KorB DNA-binding domain-like"/>
    <property type="match status" value="1"/>
</dbReference>
<dbReference type="GO" id="GO:0005694">
    <property type="term" value="C:chromosome"/>
    <property type="evidence" value="ECO:0007669"/>
    <property type="project" value="TreeGrafter"/>
</dbReference>
<comment type="similarity">
    <text evidence="1">Belongs to the ParB family.</text>
</comment>
<dbReference type="InterPro" id="IPR003115">
    <property type="entry name" value="ParB_N"/>
</dbReference>
<dbReference type="InterPro" id="IPR004437">
    <property type="entry name" value="ParB/RepB/Spo0J"/>
</dbReference>
<dbReference type="AlphaFoldDB" id="A0A378KA90"/>
<proteinExistence type="inferred from homology"/>
<accession>A0A378KA90</accession>
<dbReference type="InterPro" id="IPR036086">
    <property type="entry name" value="ParB/Sulfiredoxin_sf"/>
</dbReference>
<dbReference type="SUPFAM" id="SSF110849">
    <property type="entry name" value="ParB/Sulfiredoxin"/>
    <property type="match status" value="1"/>
</dbReference>
<dbReference type="PANTHER" id="PTHR33375:SF1">
    <property type="entry name" value="CHROMOSOME-PARTITIONING PROTEIN PARB-RELATED"/>
    <property type="match status" value="1"/>
</dbReference>
<dbReference type="GO" id="GO:0045881">
    <property type="term" value="P:positive regulation of sporulation resulting in formation of a cellular spore"/>
    <property type="evidence" value="ECO:0007669"/>
    <property type="project" value="TreeGrafter"/>
</dbReference>
<dbReference type="GO" id="GO:0007059">
    <property type="term" value="P:chromosome segregation"/>
    <property type="evidence" value="ECO:0007669"/>
    <property type="project" value="TreeGrafter"/>
</dbReference>
<dbReference type="InterPro" id="IPR037972">
    <property type="entry name" value="RepB_N"/>
</dbReference>
<organism evidence="3 4">
    <name type="scientific">Legionella busanensis</name>
    <dbReference type="NCBI Taxonomy" id="190655"/>
    <lineage>
        <taxon>Bacteria</taxon>
        <taxon>Pseudomonadati</taxon>
        <taxon>Pseudomonadota</taxon>
        <taxon>Gammaproteobacteria</taxon>
        <taxon>Legionellales</taxon>
        <taxon>Legionellaceae</taxon>
        <taxon>Legionella</taxon>
    </lineage>
</organism>
<evidence type="ECO:0000259" key="2">
    <source>
        <dbReference type="SMART" id="SM00470"/>
    </source>
</evidence>
<gene>
    <name evidence="3" type="primary">spo0J_2</name>
    <name evidence="3" type="ORF">NCTC13316_03109</name>
</gene>
<evidence type="ECO:0000256" key="1">
    <source>
        <dbReference type="ARBA" id="ARBA00006295"/>
    </source>
</evidence>
<protein>
    <submittedName>
        <fullName evidence="3">Chromosome partitioning protein ParB</fullName>
    </submittedName>
</protein>
<dbReference type="SMART" id="SM00470">
    <property type="entry name" value="ParB"/>
    <property type="match status" value="1"/>
</dbReference>
<dbReference type="Proteomes" id="UP000254794">
    <property type="component" value="Unassembled WGS sequence"/>
</dbReference>
<dbReference type="RefSeq" id="WP_115332651.1">
    <property type="nucleotide sequence ID" value="NZ_CAAAHP010000013.1"/>
</dbReference>
<evidence type="ECO:0000313" key="4">
    <source>
        <dbReference type="Proteomes" id="UP000254794"/>
    </source>
</evidence>
<dbReference type="GO" id="GO:0003677">
    <property type="term" value="F:DNA binding"/>
    <property type="evidence" value="ECO:0007669"/>
    <property type="project" value="InterPro"/>
</dbReference>
<dbReference type="OrthoDB" id="7908920at2"/>
<evidence type="ECO:0000313" key="3">
    <source>
        <dbReference type="EMBL" id="STX81240.1"/>
    </source>
</evidence>